<evidence type="ECO:0000256" key="5">
    <source>
        <dbReference type="SAM" id="MobiDB-lite"/>
    </source>
</evidence>
<protein>
    <submittedName>
        <fullName evidence="11">Uncharacterized protein</fullName>
    </submittedName>
</protein>
<dbReference type="CDD" id="cd18673">
    <property type="entry name" value="PIN_XRN1-2-like"/>
    <property type="match status" value="1"/>
</dbReference>
<feature type="domain" description="Xrn1 helical" evidence="7">
    <location>
        <begin position="272"/>
        <end position="377"/>
    </location>
</feature>
<evidence type="ECO:0000313" key="11">
    <source>
        <dbReference type="EMBL" id="CAE0238873.1"/>
    </source>
</evidence>
<feature type="domain" description="Xrn1 N-terminal" evidence="6">
    <location>
        <begin position="1"/>
        <end position="218"/>
    </location>
</feature>
<dbReference type="InterPro" id="IPR004859">
    <property type="entry name" value="Xrn1_N"/>
</dbReference>
<dbReference type="Pfam" id="PF18334">
    <property type="entry name" value="XRN1_D2_D3"/>
    <property type="match status" value="1"/>
</dbReference>
<dbReference type="InterPro" id="IPR041106">
    <property type="entry name" value="XRN1_D2_D3"/>
</dbReference>
<dbReference type="Gene3D" id="1.25.40.1050">
    <property type="match status" value="1"/>
</dbReference>
<dbReference type="GO" id="GO:0000956">
    <property type="term" value="P:nuclear-transcribed mRNA catabolic process"/>
    <property type="evidence" value="ECO:0007669"/>
    <property type="project" value="TreeGrafter"/>
</dbReference>
<evidence type="ECO:0000256" key="2">
    <source>
        <dbReference type="ARBA" id="ARBA00022801"/>
    </source>
</evidence>
<keyword evidence="2" id="KW-0378">Hydrolase</keyword>
<dbReference type="EMBL" id="HBIB01001476">
    <property type="protein sequence ID" value="CAE0238873.1"/>
    <property type="molecule type" value="Transcribed_RNA"/>
</dbReference>
<dbReference type="Gene3D" id="2.170.260.40">
    <property type="match status" value="1"/>
</dbReference>
<dbReference type="Gene3D" id="3.40.50.12390">
    <property type="match status" value="2"/>
</dbReference>
<feature type="domain" description="5'-3' exoribonuclease 1 SH3-like" evidence="8">
    <location>
        <begin position="1135"/>
        <end position="1199"/>
    </location>
</feature>
<proteinExistence type="inferred from homology"/>
<organism evidence="11">
    <name type="scientific">Palpitomonas bilix</name>
    <dbReference type="NCBI Taxonomy" id="652834"/>
    <lineage>
        <taxon>Eukaryota</taxon>
        <taxon>Eukaryota incertae sedis</taxon>
    </lineage>
</organism>
<evidence type="ECO:0000256" key="1">
    <source>
        <dbReference type="ARBA" id="ARBA00022722"/>
    </source>
</evidence>
<dbReference type="PANTHER" id="PTHR12341:SF7">
    <property type="entry name" value="5'-3' EXORIBONUCLEASE 1"/>
    <property type="match status" value="1"/>
</dbReference>
<name>A0A7S3CW05_9EUKA</name>
<dbReference type="InterPro" id="IPR040992">
    <property type="entry name" value="XRN1_D1"/>
</dbReference>
<dbReference type="Pfam" id="PF18129">
    <property type="entry name" value="SH3_12"/>
    <property type="match status" value="1"/>
</dbReference>
<evidence type="ECO:0000259" key="6">
    <source>
        <dbReference type="Pfam" id="PF03159"/>
    </source>
</evidence>
<dbReference type="InterPro" id="IPR041385">
    <property type="entry name" value="SH3_12"/>
</dbReference>
<evidence type="ECO:0000259" key="10">
    <source>
        <dbReference type="Pfam" id="PF18334"/>
    </source>
</evidence>
<sequence length="1373" mass="152006">MGVPKYFRWVSERYPLIRQKLDGEGSVPEIDNFYLDVNGIIHHCSHGENMEEALSHDQIAEGVFQAIDKLFQIAKPKKYFFIAVDGVAPRAKMNQQRSRRTRAGAERMQALEAGDKLATFDSNCITPGTEFMDRLEKELQFFVKKKVAEDVFWRRATVIFSGHSVPGEGEHKIIEFMRKRKDEPGYDPNEVHCWQGLDADLVFLALSTHEPHTMILRSEVTFGRPREGAVNFSKRTQSNDVVKGFEILHVSLLREYIELEFDEMKTKLPFEYDLERIIDDYVFLAFFVGNDFLPTLPTLNIKQGALQMLFEFYRECLPTWKSYLTCPMPGRGQKVGQEGYIGCSGGIVEENGAVFTGGLCLEHVEDILAKVGAEETDSIASMLDEWKQVKRKRERSEVDAPVPVFPSFQPNEASGGLIESFRRWHYGYRLGVPQDPALPDAHHFAHIHSSPASSREVVRDYLEGLLWVRCYYTGGVGSWTWYYPHHYAPFSSDFVDLHEFSREFSQGFAPSMPFPPLMQLLSVLPIHSRPLLPKELGHLMVDDQFKAVYPEEVAIDMEGKQNDWEGVVLLPFLDIASLEEAARRVFARLNEADAKRNAFRLSTVVQSKVDITKPAIEYKSPCPRVAPSFRSSSLITKEVSVEHIFGSACGYVYRCKLLDGVLKGIAAPAGIPSLFHLPYYHVLKDMRVSVFGGFSRLPSISIQIEAKKVPTRELPASSPLIAERLKGQMIYVDYPYLRPALVTGVIDGTTRTTIEMKGGVPTLKTTSLTEGDRHQYKKHMDGIESKLKSTMAVEVDNFKALLIVKRVVGVKEDKDGKKARVYAESSGSSGDDDFYAYPLALTCLMMLKRDMRLEEEVSAPLLSTSLPIGSDVIVTRKEYAGYTGQVVEHRDGLVIVALPSVLPTYPLRPYYNVMKEAEGGMLSLQSAARLCKTSNFFFSILMGQVFVNSLNGTVDAGLRLKFDKKGLSVLGMARKGTKGWEFAPEVVEIFGEYRRRFPTLIRAMEKANGFDEIKRLPITDLFPVEVEENFERLKGWLDSLPVRNAPLVKYDSFLLPASGIQVLLQLIEGQNSEERRVRERGGELTGTVLELGQHECAAAMSTLPLLPHEESTAMNAVGQTVGTKQEGAGVLAGGFKVGDRVVCKGGSSGLPFGAQGFVIGAAGGQLCVLLDKATMVGTSLSGSVPKGRGILIHPSMLLNLSPYLHGGKVGMRAKREGMEEVTEAMSTLNVRDGVRMGKGQDTTEKAPSATGSARSPPSTAPLSVPVSMPLPSSTPARTMPPPAAVSNTAGAAAGVAEPRSVEQPRAAVEKKVVPPAVRGSTPSTDPASFSWDPVQYWAMLVRMGERKQAKRQAGDGGKKGRLSEDDVRSALRD</sequence>
<dbReference type="InterPro" id="IPR041412">
    <property type="entry name" value="Xrn1_helical"/>
</dbReference>
<dbReference type="Pfam" id="PF17846">
    <property type="entry name" value="XRN_M"/>
    <property type="match status" value="2"/>
</dbReference>
<dbReference type="Pfam" id="PF03159">
    <property type="entry name" value="XRN_N"/>
    <property type="match status" value="1"/>
</dbReference>
<dbReference type="InterPro" id="IPR027073">
    <property type="entry name" value="5_3_exoribonuclease"/>
</dbReference>
<evidence type="ECO:0000259" key="9">
    <source>
        <dbReference type="Pfam" id="PF18332"/>
    </source>
</evidence>
<evidence type="ECO:0000256" key="3">
    <source>
        <dbReference type="ARBA" id="ARBA00022839"/>
    </source>
</evidence>
<dbReference type="Gene3D" id="2.30.30.750">
    <property type="match status" value="1"/>
</dbReference>
<dbReference type="GO" id="GO:0005634">
    <property type="term" value="C:nucleus"/>
    <property type="evidence" value="ECO:0007669"/>
    <property type="project" value="TreeGrafter"/>
</dbReference>
<dbReference type="GO" id="GO:0004534">
    <property type="term" value="F:5'-3' RNA exonuclease activity"/>
    <property type="evidence" value="ECO:0007669"/>
    <property type="project" value="TreeGrafter"/>
</dbReference>
<dbReference type="GO" id="GO:0003723">
    <property type="term" value="F:RNA binding"/>
    <property type="evidence" value="ECO:0007669"/>
    <property type="project" value="TreeGrafter"/>
</dbReference>
<dbReference type="Pfam" id="PF18332">
    <property type="entry name" value="XRN1_D1"/>
    <property type="match status" value="1"/>
</dbReference>
<feature type="domain" description="Exoribonuclease Xrn1 D2/D3" evidence="10">
    <location>
        <begin position="927"/>
        <end position="1071"/>
    </location>
</feature>
<evidence type="ECO:0000259" key="8">
    <source>
        <dbReference type="Pfam" id="PF18129"/>
    </source>
</evidence>
<dbReference type="InterPro" id="IPR047008">
    <property type="entry name" value="XRN1_SH3_sf"/>
</dbReference>
<feature type="compositionally biased region" description="Basic and acidic residues" evidence="5">
    <location>
        <begin position="1299"/>
        <end position="1312"/>
    </location>
</feature>
<feature type="compositionally biased region" description="Low complexity" evidence="5">
    <location>
        <begin position="1284"/>
        <end position="1296"/>
    </location>
</feature>
<feature type="domain" description="Xrn1 helical" evidence="7">
    <location>
        <begin position="451"/>
        <end position="603"/>
    </location>
</feature>
<feature type="compositionally biased region" description="Low complexity" evidence="5">
    <location>
        <begin position="1261"/>
        <end position="1273"/>
    </location>
</feature>
<gene>
    <name evidence="11" type="ORF">PBIL07802_LOCUS1016</name>
</gene>
<comment type="similarity">
    <text evidence="4">Belongs to the 5'-3' exonuclease family.</text>
</comment>
<feature type="region of interest" description="Disordered" evidence="5">
    <location>
        <begin position="1232"/>
        <end position="1327"/>
    </location>
</feature>
<evidence type="ECO:0000256" key="4">
    <source>
        <dbReference type="ARBA" id="ARBA00038299"/>
    </source>
</evidence>
<dbReference type="PANTHER" id="PTHR12341">
    <property type="entry name" value="5'-&gt;3' EXORIBONUCLEASE"/>
    <property type="match status" value="1"/>
</dbReference>
<feature type="region of interest" description="Disordered" evidence="5">
    <location>
        <begin position="1345"/>
        <end position="1373"/>
    </location>
</feature>
<accession>A0A7S3CW05</accession>
<keyword evidence="1" id="KW-0540">Nuclease</keyword>
<feature type="domain" description="5'-3' exoribonuclease 1 D1" evidence="9">
    <location>
        <begin position="657"/>
        <end position="828"/>
    </location>
</feature>
<keyword evidence="3" id="KW-0269">Exonuclease</keyword>
<reference evidence="11" key="1">
    <citation type="submission" date="2021-01" db="EMBL/GenBank/DDBJ databases">
        <authorList>
            <person name="Corre E."/>
            <person name="Pelletier E."/>
            <person name="Niang G."/>
            <person name="Scheremetjew M."/>
            <person name="Finn R."/>
            <person name="Kale V."/>
            <person name="Holt S."/>
            <person name="Cochrane G."/>
            <person name="Meng A."/>
            <person name="Brown T."/>
            <person name="Cohen L."/>
        </authorList>
    </citation>
    <scope>NUCLEOTIDE SEQUENCE</scope>
    <source>
        <strain evidence="11">NIES-2562</strain>
    </source>
</reference>
<evidence type="ECO:0000259" key="7">
    <source>
        <dbReference type="Pfam" id="PF17846"/>
    </source>
</evidence>
<dbReference type="InterPro" id="IPR047007">
    <property type="entry name" value="XRN1_D1_sf"/>
</dbReference>